<sequence>MKGEGYLGFRHPKAGLCSRQDTQKKTVLEHQTRRDRSYLYNLRKGDKHLQVCKWISEENHSSPSSTRRSSRSIESEDLKFVREFLRDLPKLPSHYCRHDTKKEYLEDNFVTYADLYKNYNTDLVYDSIRPGNKKNDPTVTDLRALFYRNGELHYKLKFDEEFLSIPRPPRHKPRAIDDFPNLFKSRLFICEKKIQAFAGIEKLSRCKLLGFLRQLAIHKILGSYNV</sequence>
<dbReference type="OrthoDB" id="8061312at2759"/>
<evidence type="ECO:0000313" key="1">
    <source>
        <dbReference type="EMBL" id="KAF2890166.1"/>
    </source>
</evidence>
<name>A0A8K0CR51_IGNLU</name>
<accession>A0A8K0CR51</accession>
<comment type="caution">
    <text evidence="1">The sequence shown here is derived from an EMBL/GenBank/DDBJ whole genome shotgun (WGS) entry which is preliminary data.</text>
</comment>
<dbReference type="AlphaFoldDB" id="A0A8K0CR51"/>
<dbReference type="EMBL" id="VTPC01057200">
    <property type="protein sequence ID" value="KAF2890166.1"/>
    <property type="molecule type" value="Genomic_DNA"/>
</dbReference>
<reference evidence="1" key="1">
    <citation type="submission" date="2019-08" db="EMBL/GenBank/DDBJ databases">
        <title>The genome of the North American firefly Photinus pyralis.</title>
        <authorList>
            <consortium name="Photinus pyralis genome working group"/>
            <person name="Fallon T.R."/>
            <person name="Sander Lower S.E."/>
            <person name="Weng J.-K."/>
        </authorList>
    </citation>
    <scope>NUCLEOTIDE SEQUENCE</scope>
    <source>
        <strain evidence="1">TRF0915ILg1</strain>
        <tissue evidence="1">Whole body</tissue>
    </source>
</reference>
<organism evidence="1 2">
    <name type="scientific">Ignelater luminosus</name>
    <name type="common">Cucubano</name>
    <name type="synonym">Pyrophorus luminosus</name>
    <dbReference type="NCBI Taxonomy" id="2038154"/>
    <lineage>
        <taxon>Eukaryota</taxon>
        <taxon>Metazoa</taxon>
        <taxon>Ecdysozoa</taxon>
        <taxon>Arthropoda</taxon>
        <taxon>Hexapoda</taxon>
        <taxon>Insecta</taxon>
        <taxon>Pterygota</taxon>
        <taxon>Neoptera</taxon>
        <taxon>Endopterygota</taxon>
        <taxon>Coleoptera</taxon>
        <taxon>Polyphaga</taxon>
        <taxon>Elateriformia</taxon>
        <taxon>Elateroidea</taxon>
        <taxon>Elateridae</taxon>
        <taxon>Agrypninae</taxon>
        <taxon>Pyrophorini</taxon>
        <taxon>Ignelater</taxon>
    </lineage>
</organism>
<keyword evidence="2" id="KW-1185">Reference proteome</keyword>
<dbReference type="Proteomes" id="UP000801492">
    <property type="component" value="Unassembled WGS sequence"/>
</dbReference>
<gene>
    <name evidence="1" type="ORF">ILUMI_16007</name>
</gene>
<proteinExistence type="predicted"/>
<protein>
    <submittedName>
        <fullName evidence="1">Uncharacterized protein</fullName>
    </submittedName>
</protein>
<evidence type="ECO:0000313" key="2">
    <source>
        <dbReference type="Proteomes" id="UP000801492"/>
    </source>
</evidence>